<dbReference type="VEuPathDB" id="VectorBase:LDEU005833"/>
<dbReference type="CDD" id="cd19051">
    <property type="entry name" value="LGIC_TM_cation"/>
    <property type="match status" value="1"/>
</dbReference>
<keyword evidence="4 5" id="KW-0472">Membrane</keyword>
<dbReference type="Pfam" id="PF02931">
    <property type="entry name" value="Neur_chan_LBD"/>
    <property type="match status" value="1"/>
</dbReference>
<feature type="region of interest" description="Disordered" evidence="6">
    <location>
        <begin position="336"/>
        <end position="357"/>
    </location>
</feature>
<dbReference type="CDD" id="cd18997">
    <property type="entry name" value="LGIC_ECD_nAChR"/>
    <property type="match status" value="1"/>
</dbReference>
<dbReference type="Gene3D" id="1.20.58.390">
    <property type="entry name" value="Neurotransmitter-gated ion-channel transmembrane domain"/>
    <property type="match status" value="2"/>
</dbReference>
<dbReference type="PANTHER" id="PTHR18945">
    <property type="entry name" value="NEUROTRANSMITTER GATED ION CHANNEL"/>
    <property type="match status" value="1"/>
</dbReference>
<keyword evidence="2 5" id="KW-0812">Transmembrane</keyword>
<dbReference type="GO" id="GO:0016020">
    <property type="term" value="C:membrane"/>
    <property type="evidence" value="ECO:0007669"/>
    <property type="project" value="UniProtKB-SubCell"/>
</dbReference>
<feature type="domain" description="Neurotransmitter-gated ion-channel ligand-binding" evidence="7">
    <location>
        <begin position="21"/>
        <end position="126"/>
    </location>
</feature>
<keyword evidence="5" id="KW-0407">Ion channel</keyword>
<name>A0A443SFB4_9ACAR</name>
<keyword evidence="10" id="KW-1185">Reference proteome</keyword>
<reference evidence="9 10" key="1">
    <citation type="journal article" date="2018" name="Gigascience">
        <title>Genomes of trombidid mites reveal novel predicted allergens and laterally-transferred genes associated with secondary metabolism.</title>
        <authorList>
            <person name="Dong X."/>
            <person name="Chaisiri K."/>
            <person name="Xia D."/>
            <person name="Armstrong S.D."/>
            <person name="Fang Y."/>
            <person name="Donnelly M.J."/>
            <person name="Kadowaki T."/>
            <person name="McGarry J.W."/>
            <person name="Darby A.C."/>
            <person name="Makepeace B.L."/>
        </authorList>
    </citation>
    <scope>NUCLEOTIDE SEQUENCE [LARGE SCALE GENOMIC DNA]</scope>
    <source>
        <strain evidence="9">UoL-UT</strain>
    </source>
</reference>
<feature type="transmembrane region" description="Helical" evidence="5">
    <location>
        <begin position="188"/>
        <end position="213"/>
    </location>
</feature>
<gene>
    <name evidence="9" type="ORF">B4U80_11040</name>
</gene>
<dbReference type="Pfam" id="PF02932">
    <property type="entry name" value="Neur_chan_memb"/>
    <property type="match status" value="1"/>
</dbReference>
<dbReference type="STRING" id="299467.A0A443SFB4"/>
<dbReference type="EMBL" id="NCKV01002959">
    <property type="protein sequence ID" value="RWS26207.1"/>
    <property type="molecule type" value="Genomic_DNA"/>
</dbReference>
<dbReference type="FunFam" id="1.20.58.390:FF:000043">
    <property type="entry name" value="AcetylCholine Receptor"/>
    <property type="match status" value="1"/>
</dbReference>
<evidence type="ECO:0000256" key="2">
    <source>
        <dbReference type="ARBA" id="ARBA00022692"/>
    </source>
</evidence>
<keyword evidence="5" id="KW-0813">Transport</keyword>
<keyword evidence="9" id="KW-0675">Receptor</keyword>
<evidence type="ECO:0000313" key="9">
    <source>
        <dbReference type="EMBL" id="RWS26207.1"/>
    </source>
</evidence>
<feature type="compositionally biased region" description="Polar residues" evidence="6">
    <location>
        <begin position="336"/>
        <end position="351"/>
    </location>
</feature>
<dbReference type="GO" id="GO:0004888">
    <property type="term" value="F:transmembrane signaling receptor activity"/>
    <property type="evidence" value="ECO:0007669"/>
    <property type="project" value="InterPro"/>
</dbReference>
<dbReference type="OrthoDB" id="5975154at2759"/>
<evidence type="ECO:0000256" key="5">
    <source>
        <dbReference type="RuleBase" id="RU000687"/>
    </source>
</evidence>
<dbReference type="InterPro" id="IPR036719">
    <property type="entry name" value="Neuro-gated_channel_TM_sf"/>
</dbReference>
<dbReference type="FunFam" id="2.70.170.10:FF:000060">
    <property type="entry name" value="Nicotinic acetylcholine receptor subunit alpha4"/>
    <property type="match status" value="1"/>
</dbReference>
<dbReference type="PRINTS" id="PR00252">
    <property type="entry name" value="NRIONCHANNEL"/>
</dbReference>
<evidence type="ECO:0000259" key="7">
    <source>
        <dbReference type="Pfam" id="PF02931"/>
    </source>
</evidence>
<evidence type="ECO:0000256" key="6">
    <source>
        <dbReference type="SAM" id="MobiDB-lite"/>
    </source>
</evidence>
<dbReference type="InterPro" id="IPR018000">
    <property type="entry name" value="Neurotransmitter_ion_chnl_CS"/>
</dbReference>
<feature type="transmembrane region" description="Helical" evidence="5">
    <location>
        <begin position="397"/>
        <end position="419"/>
    </location>
</feature>
<feature type="transmembrane region" description="Helical" evidence="5">
    <location>
        <begin position="158"/>
        <end position="176"/>
    </location>
</feature>
<evidence type="ECO:0000259" key="8">
    <source>
        <dbReference type="Pfam" id="PF02932"/>
    </source>
</evidence>
<protein>
    <submittedName>
        <fullName evidence="9">Nicotinic acetylcholine receptor alpha 5 subunit-like protein</fullName>
    </submittedName>
</protein>
<dbReference type="GO" id="GO:0005230">
    <property type="term" value="F:extracellular ligand-gated monoatomic ion channel activity"/>
    <property type="evidence" value="ECO:0007669"/>
    <property type="project" value="InterPro"/>
</dbReference>
<dbReference type="InterPro" id="IPR006029">
    <property type="entry name" value="Neurotrans-gated_channel_TM"/>
</dbReference>
<dbReference type="InterPro" id="IPR036734">
    <property type="entry name" value="Neur_chan_lig-bd_sf"/>
</dbReference>
<evidence type="ECO:0000256" key="1">
    <source>
        <dbReference type="ARBA" id="ARBA00004141"/>
    </source>
</evidence>
<sequence>MIFIHSYPHFSADDYTRGYMQSRAMLSPDGKIFWPPPTKLRSTCPVDVTYFPFDDQTCIMKLGSWIYNGLQVDLYNRTSEVDLSNYVQNGEWDLLETQIIRNVVYFPCCPEPFPDVKIVLVIRRKTLYYMYNIVLPCMMMSVLTLLVFCLPPDSGEKVSLGVTVLLAFSVFMLAISEKLPETSESIPLLGIYLTAVMAITSISVIMTVIVLNFHYRGPIRKEMPEWLKNFLMEKMVENNAPYPRAFQVNSTWHTESASFPYAANPVPSMASSSIASHFIRSTTDANARANVDATTSFCQHEDYIEDESIRMRTFGDSLESLNVAFMNELKSMNNCYPASSKQTNNSNTGANASREKTSPQEEMLRILRYLLWRQELEDKHNKMVHEWRLLALAIDKVLFWVFLVITVTSSLSFLVIIPVQRRGFGFGFDAH</sequence>
<dbReference type="InterPro" id="IPR038050">
    <property type="entry name" value="Neuro_actylchol_rec"/>
</dbReference>
<keyword evidence="5" id="KW-0406">Ion transport</keyword>
<dbReference type="SUPFAM" id="SSF63712">
    <property type="entry name" value="Nicotinic receptor ligand binding domain-like"/>
    <property type="match status" value="1"/>
</dbReference>
<evidence type="ECO:0000313" key="10">
    <source>
        <dbReference type="Proteomes" id="UP000288716"/>
    </source>
</evidence>
<dbReference type="InterPro" id="IPR006201">
    <property type="entry name" value="Neur_channel"/>
</dbReference>
<feature type="domain" description="Neurotransmitter-gated ion-channel transmembrane" evidence="8">
    <location>
        <begin position="133"/>
        <end position="411"/>
    </location>
</feature>
<evidence type="ECO:0000256" key="4">
    <source>
        <dbReference type="ARBA" id="ARBA00023136"/>
    </source>
</evidence>
<accession>A0A443SFB4</accession>
<comment type="similarity">
    <text evidence="5">Belongs to the ligand-gated ion channel (TC 1.A.9) family.</text>
</comment>
<dbReference type="InterPro" id="IPR006202">
    <property type="entry name" value="Neur_chan_lig-bd"/>
</dbReference>
<organism evidence="9 10">
    <name type="scientific">Leptotrombidium deliense</name>
    <dbReference type="NCBI Taxonomy" id="299467"/>
    <lineage>
        <taxon>Eukaryota</taxon>
        <taxon>Metazoa</taxon>
        <taxon>Ecdysozoa</taxon>
        <taxon>Arthropoda</taxon>
        <taxon>Chelicerata</taxon>
        <taxon>Arachnida</taxon>
        <taxon>Acari</taxon>
        <taxon>Acariformes</taxon>
        <taxon>Trombidiformes</taxon>
        <taxon>Prostigmata</taxon>
        <taxon>Anystina</taxon>
        <taxon>Parasitengona</taxon>
        <taxon>Trombiculoidea</taxon>
        <taxon>Trombiculidae</taxon>
        <taxon>Leptotrombidium</taxon>
    </lineage>
</organism>
<comment type="caution">
    <text evidence="9">The sequence shown here is derived from an EMBL/GenBank/DDBJ whole genome shotgun (WGS) entry which is preliminary data.</text>
</comment>
<dbReference type="SUPFAM" id="SSF90112">
    <property type="entry name" value="Neurotransmitter-gated ion-channel transmembrane pore"/>
    <property type="match status" value="1"/>
</dbReference>
<proteinExistence type="inferred from homology"/>
<comment type="subcellular location">
    <subcellularLocation>
        <location evidence="1">Membrane</location>
        <topology evidence="1">Multi-pass membrane protein</topology>
    </subcellularLocation>
</comment>
<dbReference type="Proteomes" id="UP000288716">
    <property type="component" value="Unassembled WGS sequence"/>
</dbReference>
<dbReference type="AlphaFoldDB" id="A0A443SFB4"/>
<dbReference type="Gene3D" id="2.70.170.10">
    <property type="entry name" value="Neurotransmitter-gated ion-channel ligand-binding domain"/>
    <property type="match status" value="1"/>
</dbReference>
<evidence type="ECO:0000256" key="3">
    <source>
        <dbReference type="ARBA" id="ARBA00022989"/>
    </source>
</evidence>
<dbReference type="PROSITE" id="PS00236">
    <property type="entry name" value="NEUROTR_ION_CHANNEL"/>
    <property type="match status" value="1"/>
</dbReference>
<keyword evidence="3 5" id="KW-1133">Transmembrane helix</keyword>
<feature type="transmembrane region" description="Helical" evidence="5">
    <location>
        <begin position="128"/>
        <end position="151"/>
    </location>
</feature>